<name>A0A6J5M7G8_9CAUD</name>
<dbReference type="EMBL" id="LR796386">
    <property type="protein sequence ID" value="CAB4141060.1"/>
    <property type="molecule type" value="Genomic_DNA"/>
</dbReference>
<proteinExistence type="predicted"/>
<evidence type="ECO:0000313" key="1">
    <source>
        <dbReference type="EMBL" id="CAB4141060.1"/>
    </source>
</evidence>
<reference evidence="1" key="1">
    <citation type="submission" date="2020-04" db="EMBL/GenBank/DDBJ databases">
        <authorList>
            <person name="Chiriac C."/>
            <person name="Salcher M."/>
            <person name="Ghai R."/>
            <person name="Kavagutti S V."/>
        </authorList>
    </citation>
    <scope>NUCLEOTIDE SEQUENCE</scope>
</reference>
<protein>
    <submittedName>
        <fullName evidence="1">Uncharacterized protein</fullName>
    </submittedName>
</protein>
<sequence length="218" mass="23065">MAWDGNGIFGRLYSWVQDRNNGIKIVSSRHDQEDDNLAAGINACITKNNESKPTADFRPNADASYALGSASLRWVRGFFSSGIRLFNGAINYVDLIPSTLTTVRTVTIPDADGAMATSTASNAFTNDNSFSKRPILLPVGTNSGDGGGVVFRELLAGGAHFITLRAPDSVPSSYSITLPTGQGAPNTVWTNDGNGNCTWSPPSQSSYAKLVADGVITL</sequence>
<organism evidence="1">
    <name type="scientific">uncultured Caudovirales phage</name>
    <dbReference type="NCBI Taxonomy" id="2100421"/>
    <lineage>
        <taxon>Viruses</taxon>
        <taxon>Duplodnaviria</taxon>
        <taxon>Heunggongvirae</taxon>
        <taxon>Uroviricota</taxon>
        <taxon>Caudoviricetes</taxon>
        <taxon>Peduoviridae</taxon>
        <taxon>Maltschvirus</taxon>
        <taxon>Maltschvirus maltsch</taxon>
    </lineage>
</organism>
<accession>A0A6J5M7G8</accession>
<gene>
    <name evidence="1" type="ORF">UFOVP413_25</name>
</gene>